<reference evidence="1 2" key="1">
    <citation type="submission" date="2023-11" db="EMBL/GenBank/DDBJ databases">
        <title>Halocaridina rubra genome assembly.</title>
        <authorList>
            <person name="Smith C."/>
        </authorList>
    </citation>
    <scope>NUCLEOTIDE SEQUENCE [LARGE SCALE GENOMIC DNA]</scope>
    <source>
        <strain evidence="1">EP-1</strain>
        <tissue evidence="1">Whole</tissue>
    </source>
</reference>
<evidence type="ECO:0000313" key="2">
    <source>
        <dbReference type="Proteomes" id="UP001381693"/>
    </source>
</evidence>
<gene>
    <name evidence="1" type="ORF">SK128_010372</name>
</gene>
<keyword evidence="2" id="KW-1185">Reference proteome</keyword>
<proteinExistence type="predicted"/>
<sequence length="251" mass="27895">MKWQYPIICALTVLQMSEGIIYFSPFPGFEQLFLHSAAAAGLVGLAVFETSIALGFIDLAGLAEEEEPLLGGEKDMASTMGMLDKPSDMAAMGTMKNPADMANMPMVDKPSMVSMGMRDKPIGMETMNMVMPESPDNKPKRSIDHNQMFDNLLDQMLAFVKRIDRRGCVQKTVCYLQTKSPKTLSPVERAIVETFSEENQELLTESSASFFYAAGIGRQTGFPMCNEYFVRCPLQETHLDDILSKAWGCRL</sequence>
<dbReference type="EMBL" id="JAXCGZ010022650">
    <property type="protein sequence ID" value="KAK7028797.1"/>
    <property type="molecule type" value="Genomic_DNA"/>
</dbReference>
<dbReference type="Proteomes" id="UP001381693">
    <property type="component" value="Unassembled WGS sequence"/>
</dbReference>
<comment type="caution">
    <text evidence="1">The sequence shown here is derived from an EMBL/GenBank/DDBJ whole genome shotgun (WGS) entry which is preliminary data.</text>
</comment>
<protein>
    <submittedName>
        <fullName evidence="1">Uncharacterized protein</fullName>
    </submittedName>
</protein>
<organism evidence="1 2">
    <name type="scientific">Halocaridina rubra</name>
    <name type="common">Hawaiian red shrimp</name>
    <dbReference type="NCBI Taxonomy" id="373956"/>
    <lineage>
        <taxon>Eukaryota</taxon>
        <taxon>Metazoa</taxon>
        <taxon>Ecdysozoa</taxon>
        <taxon>Arthropoda</taxon>
        <taxon>Crustacea</taxon>
        <taxon>Multicrustacea</taxon>
        <taxon>Malacostraca</taxon>
        <taxon>Eumalacostraca</taxon>
        <taxon>Eucarida</taxon>
        <taxon>Decapoda</taxon>
        <taxon>Pleocyemata</taxon>
        <taxon>Caridea</taxon>
        <taxon>Atyoidea</taxon>
        <taxon>Atyidae</taxon>
        <taxon>Halocaridina</taxon>
    </lineage>
</organism>
<accession>A0AAN8ZWU9</accession>
<name>A0AAN8ZWU9_HALRR</name>
<evidence type="ECO:0000313" key="1">
    <source>
        <dbReference type="EMBL" id="KAK7028797.1"/>
    </source>
</evidence>
<dbReference type="AlphaFoldDB" id="A0AAN8ZWU9"/>